<accession>A0A7W7AZ38</accession>
<dbReference type="PANTHER" id="PTHR34309:SF10">
    <property type="entry name" value="SLR1406 PROTEIN"/>
    <property type="match status" value="1"/>
</dbReference>
<name>A0A7W7AZ38_9SPHN</name>
<organism evidence="1 2">
    <name type="scientific">Sphingosinicella soli</name>
    <dbReference type="NCBI Taxonomy" id="333708"/>
    <lineage>
        <taxon>Bacteria</taxon>
        <taxon>Pseudomonadati</taxon>
        <taxon>Pseudomonadota</taxon>
        <taxon>Alphaproteobacteria</taxon>
        <taxon>Sphingomonadales</taxon>
        <taxon>Sphingosinicellaceae</taxon>
        <taxon>Sphingosinicella</taxon>
    </lineage>
</organism>
<dbReference type="SUPFAM" id="SSF143744">
    <property type="entry name" value="GlcG-like"/>
    <property type="match status" value="1"/>
</dbReference>
<comment type="caution">
    <text evidence="1">The sequence shown here is derived from an EMBL/GenBank/DDBJ whole genome shotgun (WGS) entry which is preliminary data.</text>
</comment>
<dbReference type="PANTHER" id="PTHR34309">
    <property type="entry name" value="SLR1406 PROTEIN"/>
    <property type="match status" value="1"/>
</dbReference>
<dbReference type="RefSeq" id="WP_184064971.1">
    <property type="nucleotide sequence ID" value="NZ_JACHNZ010000004.1"/>
</dbReference>
<reference evidence="1 2" key="1">
    <citation type="submission" date="2020-08" db="EMBL/GenBank/DDBJ databases">
        <title>Genomic Encyclopedia of Type Strains, Phase IV (KMG-IV): sequencing the most valuable type-strain genomes for metagenomic binning, comparative biology and taxonomic classification.</title>
        <authorList>
            <person name="Goeker M."/>
        </authorList>
    </citation>
    <scope>NUCLEOTIDE SEQUENCE [LARGE SCALE GENOMIC DNA]</scope>
    <source>
        <strain evidence="1 2">DSM 17328</strain>
    </source>
</reference>
<dbReference type="Proteomes" id="UP000566324">
    <property type="component" value="Unassembled WGS sequence"/>
</dbReference>
<keyword evidence="2" id="KW-1185">Reference proteome</keyword>
<dbReference type="AlphaFoldDB" id="A0A7W7AZ38"/>
<dbReference type="InterPro" id="IPR052517">
    <property type="entry name" value="GlcG_carb_metab_protein"/>
</dbReference>
<sequence>MSTISLDQARTIIAATLAHGKQLGLKPLGVAVVDGGGHLIAFEREDCTATLRAHIAVGKAAGALGLGVSSRRIGEMAAERPGFIASLGAIAPSGLIPAAGGVIVLDDAGRALGAVGVTGDTSDNDELCALAGIAAANLKAQGA</sequence>
<protein>
    <submittedName>
        <fullName evidence="1">Uncharacterized protein GlcG (DUF336 family)</fullName>
    </submittedName>
</protein>
<dbReference type="InterPro" id="IPR038084">
    <property type="entry name" value="PduO/GlcC-like_sf"/>
</dbReference>
<proteinExistence type="predicted"/>
<dbReference type="Pfam" id="PF03928">
    <property type="entry name" value="HbpS-like"/>
    <property type="match status" value="1"/>
</dbReference>
<dbReference type="EMBL" id="JACHNZ010000004">
    <property type="protein sequence ID" value="MBB4631031.1"/>
    <property type="molecule type" value="Genomic_DNA"/>
</dbReference>
<evidence type="ECO:0000313" key="1">
    <source>
        <dbReference type="EMBL" id="MBB4631031.1"/>
    </source>
</evidence>
<dbReference type="Gene3D" id="3.30.450.150">
    <property type="entry name" value="Haem-degrading domain"/>
    <property type="match status" value="1"/>
</dbReference>
<evidence type="ECO:0000313" key="2">
    <source>
        <dbReference type="Proteomes" id="UP000566324"/>
    </source>
</evidence>
<gene>
    <name evidence="1" type="ORF">GGQ98_000636</name>
</gene>
<dbReference type="InterPro" id="IPR005624">
    <property type="entry name" value="PduO/GlcC-like"/>
</dbReference>